<gene>
    <name evidence="2" type="ORF">L21SP2_1985</name>
</gene>
<dbReference type="Pfam" id="PF13350">
    <property type="entry name" value="Y_phosphatase3"/>
    <property type="match status" value="1"/>
</dbReference>
<keyword evidence="3" id="KW-1185">Reference proteome</keyword>
<dbReference type="RefSeq" id="WP_024268273.1">
    <property type="nucleotide sequence ID" value="NC_023035.1"/>
</dbReference>
<proteinExistence type="predicted"/>
<dbReference type="Proteomes" id="UP000018680">
    <property type="component" value="Chromosome"/>
</dbReference>
<dbReference type="eggNOG" id="COG2365">
    <property type="taxonomic scope" value="Bacteria"/>
</dbReference>
<dbReference type="InterPro" id="IPR029021">
    <property type="entry name" value="Prot-tyrosine_phosphatase-like"/>
</dbReference>
<dbReference type="AlphaFoldDB" id="V5WJL3"/>
<dbReference type="Gene3D" id="3.90.190.10">
    <property type="entry name" value="Protein tyrosine phosphatase superfamily"/>
    <property type="match status" value="1"/>
</dbReference>
<organism evidence="2 3">
    <name type="scientific">Salinispira pacifica</name>
    <dbReference type="NCBI Taxonomy" id="1307761"/>
    <lineage>
        <taxon>Bacteria</taxon>
        <taxon>Pseudomonadati</taxon>
        <taxon>Spirochaetota</taxon>
        <taxon>Spirochaetia</taxon>
        <taxon>Spirochaetales</taxon>
        <taxon>Spirochaetaceae</taxon>
        <taxon>Salinispira</taxon>
    </lineage>
</organism>
<accession>V5WJL3</accession>
<dbReference type="InterPro" id="IPR000387">
    <property type="entry name" value="Tyr_Pase_dom"/>
</dbReference>
<protein>
    <recommendedName>
        <fullName evidence="1">Tyrosine specific protein phosphatases domain-containing protein</fullName>
    </recommendedName>
</protein>
<sequence>MNNPKNEDQLYRNIRAYNFRPVFPLRKGQVPAIRLFRSGELSRLHAPSHAALENLGVTTVIDFRSEFERRRAPDKLPQGIEYHHIPIDAGGEEVHGTMQDLLKGNGDLDPAEYMYSLGKRLIDQAGEQYSRFFSILTGIMEESHGHSSQGSLADRGVIFHCTAGKDRTGLASAILQLLSGMSREEVLQEYLVSNIHNRALIRKIFTRIRIGSFFRADPEVLRPLLEVRPEYLLPVLDYLDERWGSVENFLLADDGLKLEPAAVKLLSRLQPAAAVDN</sequence>
<evidence type="ECO:0000259" key="1">
    <source>
        <dbReference type="PROSITE" id="PS50056"/>
    </source>
</evidence>
<dbReference type="STRING" id="1307761.L21SP2_1985"/>
<dbReference type="PROSITE" id="PS00383">
    <property type="entry name" value="TYR_PHOSPHATASE_1"/>
    <property type="match status" value="1"/>
</dbReference>
<dbReference type="InterPro" id="IPR016130">
    <property type="entry name" value="Tyr_Pase_AS"/>
</dbReference>
<dbReference type="SUPFAM" id="SSF52799">
    <property type="entry name" value="(Phosphotyrosine protein) phosphatases II"/>
    <property type="match status" value="1"/>
</dbReference>
<feature type="domain" description="Tyrosine specific protein phosphatases" evidence="1">
    <location>
        <begin position="130"/>
        <end position="188"/>
    </location>
</feature>
<dbReference type="HOGENOM" id="CLU_057546_0_0_12"/>
<name>V5WJL3_9SPIO</name>
<dbReference type="GO" id="GO:0004721">
    <property type="term" value="F:phosphoprotein phosphatase activity"/>
    <property type="evidence" value="ECO:0007669"/>
    <property type="project" value="InterPro"/>
</dbReference>
<dbReference type="PROSITE" id="PS50056">
    <property type="entry name" value="TYR_PHOSPHATASE_2"/>
    <property type="match status" value="1"/>
</dbReference>
<dbReference type="EMBL" id="CP006939">
    <property type="protein sequence ID" value="AHC15356.1"/>
    <property type="molecule type" value="Genomic_DNA"/>
</dbReference>
<dbReference type="InterPro" id="IPR026893">
    <property type="entry name" value="Tyr/Ser_Pase_IphP-type"/>
</dbReference>
<evidence type="ECO:0000313" key="3">
    <source>
        <dbReference type="Proteomes" id="UP000018680"/>
    </source>
</evidence>
<dbReference type="KEGG" id="slr:L21SP2_1985"/>
<dbReference type="OrthoDB" id="9815473at2"/>
<reference evidence="2 3" key="1">
    <citation type="journal article" date="2015" name="Stand. Genomic Sci.">
        <title>Complete genome sequence and description of Salinispira pacifica gen. nov., sp. nov., a novel spirochaete isolated form a hypersaline microbial mat.</title>
        <authorList>
            <person name="Ben Hania W."/>
            <person name="Joseph M."/>
            <person name="Schumann P."/>
            <person name="Bunk B."/>
            <person name="Fiebig A."/>
            <person name="Sproer C."/>
            <person name="Klenk H.P."/>
            <person name="Fardeau M.L."/>
            <person name="Spring S."/>
        </authorList>
    </citation>
    <scope>NUCLEOTIDE SEQUENCE [LARGE SCALE GENOMIC DNA]</scope>
    <source>
        <strain evidence="2 3">L21-RPul-D2</strain>
    </source>
</reference>
<evidence type="ECO:0000313" key="2">
    <source>
        <dbReference type="EMBL" id="AHC15356.1"/>
    </source>
</evidence>